<proteinExistence type="predicted"/>
<keyword evidence="2" id="KW-1185">Reference proteome</keyword>
<reference evidence="1 2" key="1">
    <citation type="submission" date="2019-04" db="EMBL/GenBank/DDBJ databases">
        <authorList>
            <consortium name="DOE Joint Genome Institute"/>
            <person name="Mondo S."/>
            <person name="Kjaerbolling I."/>
            <person name="Vesth T."/>
            <person name="Frisvad J.C."/>
            <person name="Nybo J.L."/>
            <person name="Theobald S."/>
            <person name="Kildgaard S."/>
            <person name="Isbrandt T."/>
            <person name="Kuo A."/>
            <person name="Sato A."/>
            <person name="Lyhne E.K."/>
            <person name="Kogle M.E."/>
            <person name="Wiebenga A."/>
            <person name="Kun R.S."/>
            <person name="Lubbers R.J."/>
            <person name="Makela M.R."/>
            <person name="Barry K."/>
            <person name="Chovatia M."/>
            <person name="Clum A."/>
            <person name="Daum C."/>
            <person name="Haridas S."/>
            <person name="He G."/>
            <person name="LaButti K."/>
            <person name="Lipzen A."/>
            <person name="Riley R."/>
            <person name="Salamov A."/>
            <person name="Simmons B.A."/>
            <person name="Magnuson J.K."/>
            <person name="Henrissat B."/>
            <person name="Mortensen U.H."/>
            <person name="Larsen T.O."/>
            <person name="Devries R.P."/>
            <person name="Grigoriev I.V."/>
            <person name="Machida M."/>
            <person name="Baker S.E."/>
            <person name="Andersen M.R."/>
            <person name="Cantor M.N."/>
            <person name="Hua S.X."/>
        </authorList>
    </citation>
    <scope>NUCLEOTIDE SEQUENCE [LARGE SCALE GENOMIC DNA]</scope>
    <source>
        <strain evidence="1 2">CBS 119388</strain>
    </source>
</reference>
<gene>
    <name evidence="1" type="ORF">BDV37DRAFT_55715</name>
</gene>
<evidence type="ECO:0000313" key="2">
    <source>
        <dbReference type="Proteomes" id="UP000325579"/>
    </source>
</evidence>
<accession>A0A5N7CV03</accession>
<dbReference type="Proteomes" id="UP000325579">
    <property type="component" value="Unassembled WGS sequence"/>
</dbReference>
<dbReference type="RefSeq" id="XP_031934787.1">
    <property type="nucleotide sequence ID" value="XM_032090871.1"/>
</dbReference>
<dbReference type="GeneID" id="43675562"/>
<protein>
    <submittedName>
        <fullName evidence="1">Uncharacterized protein</fullName>
    </submittedName>
</protein>
<name>A0A5N7CV03_9EURO</name>
<sequence length="50" mass="5915">MEKKIHAFIETPTSSKLSWQGLWQYVFSFARWTGQKNLVPDMSLSELIKR</sequence>
<evidence type="ECO:0000313" key="1">
    <source>
        <dbReference type="EMBL" id="KAE8397468.1"/>
    </source>
</evidence>
<dbReference type="EMBL" id="ML736893">
    <property type="protein sequence ID" value="KAE8397468.1"/>
    <property type="molecule type" value="Genomic_DNA"/>
</dbReference>
<dbReference type="AlphaFoldDB" id="A0A5N7CV03"/>
<organism evidence="1 2">
    <name type="scientific">Aspergillus pseudonomiae</name>
    <dbReference type="NCBI Taxonomy" id="1506151"/>
    <lineage>
        <taxon>Eukaryota</taxon>
        <taxon>Fungi</taxon>
        <taxon>Dikarya</taxon>
        <taxon>Ascomycota</taxon>
        <taxon>Pezizomycotina</taxon>
        <taxon>Eurotiomycetes</taxon>
        <taxon>Eurotiomycetidae</taxon>
        <taxon>Eurotiales</taxon>
        <taxon>Aspergillaceae</taxon>
        <taxon>Aspergillus</taxon>
        <taxon>Aspergillus subgen. Circumdati</taxon>
    </lineage>
</organism>